<dbReference type="AlphaFoldDB" id="A0AAN8V6J2"/>
<evidence type="ECO:0000313" key="2">
    <source>
        <dbReference type="EMBL" id="KAK6929318.1"/>
    </source>
</evidence>
<protein>
    <submittedName>
        <fullName evidence="2">Uncharacterized protein</fullName>
    </submittedName>
</protein>
<dbReference type="Proteomes" id="UP001370490">
    <property type="component" value="Unassembled WGS sequence"/>
</dbReference>
<sequence>MGLLDAGHNDLNDSVADVALLNTDHDASTSDMLPQKREYITENQVHSPSLGHTLSADYDEDSMNQHSALPT</sequence>
<evidence type="ECO:0000256" key="1">
    <source>
        <dbReference type="SAM" id="MobiDB-lite"/>
    </source>
</evidence>
<feature type="region of interest" description="Disordered" evidence="1">
    <location>
        <begin position="41"/>
        <end position="71"/>
    </location>
</feature>
<organism evidence="2 3">
    <name type="scientific">Dillenia turbinata</name>
    <dbReference type="NCBI Taxonomy" id="194707"/>
    <lineage>
        <taxon>Eukaryota</taxon>
        <taxon>Viridiplantae</taxon>
        <taxon>Streptophyta</taxon>
        <taxon>Embryophyta</taxon>
        <taxon>Tracheophyta</taxon>
        <taxon>Spermatophyta</taxon>
        <taxon>Magnoliopsida</taxon>
        <taxon>eudicotyledons</taxon>
        <taxon>Gunneridae</taxon>
        <taxon>Pentapetalae</taxon>
        <taxon>Dilleniales</taxon>
        <taxon>Dilleniaceae</taxon>
        <taxon>Dillenia</taxon>
    </lineage>
</organism>
<keyword evidence="3" id="KW-1185">Reference proteome</keyword>
<proteinExistence type="predicted"/>
<feature type="compositionally biased region" description="Polar residues" evidence="1">
    <location>
        <begin position="41"/>
        <end position="52"/>
    </location>
</feature>
<dbReference type="EMBL" id="JBAMMX010000013">
    <property type="protein sequence ID" value="KAK6929318.1"/>
    <property type="molecule type" value="Genomic_DNA"/>
</dbReference>
<evidence type="ECO:0000313" key="3">
    <source>
        <dbReference type="Proteomes" id="UP001370490"/>
    </source>
</evidence>
<gene>
    <name evidence="2" type="ORF">RJ641_005523</name>
</gene>
<accession>A0AAN8V6J2</accession>
<reference evidence="2 3" key="1">
    <citation type="submission" date="2023-12" db="EMBL/GenBank/DDBJ databases">
        <title>A high-quality genome assembly for Dillenia turbinata (Dilleniales).</title>
        <authorList>
            <person name="Chanderbali A."/>
        </authorList>
    </citation>
    <scope>NUCLEOTIDE SEQUENCE [LARGE SCALE GENOMIC DNA]</scope>
    <source>
        <strain evidence="2">LSX21</strain>
        <tissue evidence="2">Leaf</tissue>
    </source>
</reference>
<comment type="caution">
    <text evidence="2">The sequence shown here is derived from an EMBL/GenBank/DDBJ whole genome shotgun (WGS) entry which is preliminary data.</text>
</comment>
<name>A0AAN8V6J2_9MAGN</name>